<evidence type="ECO:0000313" key="3">
    <source>
        <dbReference type="EMBL" id="KAK9781752.1"/>
    </source>
</evidence>
<dbReference type="Pfam" id="PF24883">
    <property type="entry name" value="NPHP3_N"/>
    <property type="match status" value="1"/>
</dbReference>
<dbReference type="Proteomes" id="UP001465668">
    <property type="component" value="Unassembled WGS sequence"/>
</dbReference>
<dbReference type="PANTHER" id="PTHR10039">
    <property type="entry name" value="AMELOGENIN"/>
    <property type="match status" value="1"/>
</dbReference>
<dbReference type="EMBL" id="JARVKM010000003">
    <property type="protein sequence ID" value="KAK9781752.1"/>
    <property type="molecule type" value="Genomic_DNA"/>
</dbReference>
<evidence type="ECO:0000313" key="4">
    <source>
        <dbReference type="Proteomes" id="UP001465668"/>
    </source>
</evidence>
<keyword evidence="1" id="KW-0677">Repeat</keyword>
<comment type="caution">
    <text evidence="3">The sequence shown here is derived from an EMBL/GenBank/DDBJ whole genome shotgun (WGS) entry which is preliminary data.</text>
</comment>
<proteinExistence type="predicted"/>
<dbReference type="InterPro" id="IPR056884">
    <property type="entry name" value="NPHP3-like_N"/>
</dbReference>
<keyword evidence="4" id="KW-1185">Reference proteome</keyword>
<reference evidence="3 4" key="1">
    <citation type="submission" date="2024-02" db="EMBL/GenBank/DDBJ databases">
        <title>First draft genome assembly of two strains of Seiridium cardinale.</title>
        <authorList>
            <person name="Emiliani G."/>
            <person name="Scali E."/>
        </authorList>
    </citation>
    <scope>NUCLEOTIDE SEQUENCE [LARGE SCALE GENOMIC DNA]</scope>
    <source>
        <strain evidence="3 4">BM-138-000479</strain>
    </source>
</reference>
<protein>
    <submittedName>
        <fullName evidence="3">GPI inositol-deacylase</fullName>
    </submittedName>
</protein>
<sequence>MKANTLTVLASNERDSTIHLEGIRKFLGVSIISDERYESLEGSCGWLQKRDDFREWREELEVDQNSNYTPWIYWVTAGPGAGKSVLASHVGARLEEFQVSHAFHHFHAGNKSSQSLARCLRLMAYQMASSNAAVREVVAKLSSDGTTLDQDDARAVWLKLFKTVFCRWVSLQHCFQRS</sequence>
<organism evidence="3 4">
    <name type="scientific">Seiridium cardinale</name>
    <dbReference type="NCBI Taxonomy" id="138064"/>
    <lineage>
        <taxon>Eukaryota</taxon>
        <taxon>Fungi</taxon>
        <taxon>Dikarya</taxon>
        <taxon>Ascomycota</taxon>
        <taxon>Pezizomycotina</taxon>
        <taxon>Sordariomycetes</taxon>
        <taxon>Xylariomycetidae</taxon>
        <taxon>Amphisphaeriales</taxon>
        <taxon>Sporocadaceae</taxon>
        <taxon>Seiridium</taxon>
    </lineage>
</organism>
<accession>A0ABR2Y605</accession>
<evidence type="ECO:0000256" key="1">
    <source>
        <dbReference type="ARBA" id="ARBA00022737"/>
    </source>
</evidence>
<gene>
    <name evidence="3" type="ORF">SCAR479_01623</name>
</gene>
<name>A0ABR2Y605_9PEZI</name>
<evidence type="ECO:0000259" key="2">
    <source>
        <dbReference type="Pfam" id="PF24883"/>
    </source>
</evidence>
<dbReference type="PANTHER" id="PTHR10039:SF16">
    <property type="entry name" value="GPI INOSITOL-DEACYLASE"/>
    <property type="match status" value="1"/>
</dbReference>
<feature type="domain" description="Nephrocystin 3-like N-terminal" evidence="2">
    <location>
        <begin position="42"/>
        <end position="165"/>
    </location>
</feature>